<proteinExistence type="predicted"/>
<accession>A0A931FRL6</accession>
<protein>
    <submittedName>
        <fullName evidence="2">Uncharacterized protein</fullName>
    </submittedName>
</protein>
<dbReference type="AlphaFoldDB" id="A0A931FRL6"/>
<gene>
    <name evidence="2" type="ORF">I2H38_15010</name>
</gene>
<reference evidence="2" key="1">
    <citation type="submission" date="2020-11" db="EMBL/GenBank/DDBJ databases">
        <authorList>
            <person name="Kim M.K."/>
        </authorList>
    </citation>
    <scope>NUCLEOTIDE SEQUENCE</scope>
    <source>
        <strain evidence="2">BT350</strain>
    </source>
</reference>
<sequence>MPIFEVEHGAKTYEVDAPDMDKALAGFQAHIGGNAPPEKASFDDRFGNGPMASESPIAAGKAPEMSPMQAGLQRFAEANDPRFAGQQQARRTMGALGAGQEGILQGLTFGFGDELMAGAMTPIEAIKGAITGQDAGKDIGQRFSDAYTRKLEQERGKLDVAREEYPIATGIGSVAGGLTTGGNLAKGGVTLLNIAKPTVPKMVGAGAAEGAIYGGLYGAGEGEGVDDRLAKAGRGAAIGTLVGGGLGAIGARGAQKAAEKAVPDAQGLKAASNALYKQAEDVGLVLKPQSFAQNVDDIAATVAEAGIDRSIHPRASAALARLEEAKGQPITLKQFDVLRRVLGAAAKSNEPDERRIASIMIDKLDDYLANVSTSEVISGNPKMASGLIENARNLWARARKTDLLDEMSRRVDLNAQMFSGSGRENAIRTEFRNLAKRSDFKRMFSPAEQAAVERVAKGGPVENGLRLLGKLAPTGVVSGIGGMAIGNHVAGPVGAVAAPVMGGLARAGATALTGRNVKAAELLIRNGGVMPTAGALSGPQRAMIDLLMKGSSPQGTSLPNYAPMSLSELGRMTR</sequence>
<feature type="region of interest" description="Disordered" evidence="1">
    <location>
        <begin position="555"/>
        <end position="574"/>
    </location>
</feature>
<name>A0A931FRL6_9HYPH</name>
<dbReference type="EMBL" id="JADQDO010000007">
    <property type="protein sequence ID" value="MBF9234683.1"/>
    <property type="molecule type" value="Genomic_DNA"/>
</dbReference>
<evidence type="ECO:0000256" key="1">
    <source>
        <dbReference type="SAM" id="MobiDB-lite"/>
    </source>
</evidence>
<evidence type="ECO:0000313" key="3">
    <source>
        <dbReference type="Proteomes" id="UP000599312"/>
    </source>
</evidence>
<keyword evidence="3" id="KW-1185">Reference proteome</keyword>
<evidence type="ECO:0000313" key="2">
    <source>
        <dbReference type="EMBL" id="MBF9234683.1"/>
    </source>
</evidence>
<comment type="caution">
    <text evidence="2">The sequence shown here is derived from an EMBL/GenBank/DDBJ whole genome shotgun (WGS) entry which is preliminary data.</text>
</comment>
<dbReference type="RefSeq" id="WP_196272665.1">
    <property type="nucleotide sequence ID" value="NZ_JADQDO010000007.1"/>
</dbReference>
<organism evidence="2 3">
    <name type="scientific">Microvirga alba</name>
    <dbReference type="NCBI Taxonomy" id="2791025"/>
    <lineage>
        <taxon>Bacteria</taxon>
        <taxon>Pseudomonadati</taxon>
        <taxon>Pseudomonadota</taxon>
        <taxon>Alphaproteobacteria</taxon>
        <taxon>Hyphomicrobiales</taxon>
        <taxon>Methylobacteriaceae</taxon>
        <taxon>Microvirga</taxon>
    </lineage>
</organism>
<dbReference type="Proteomes" id="UP000599312">
    <property type="component" value="Unassembled WGS sequence"/>
</dbReference>